<keyword evidence="2" id="KW-0378">Hydrolase</keyword>
<reference evidence="4" key="2">
    <citation type="submission" date="2025-09" db="UniProtKB">
        <authorList>
            <consortium name="Ensembl"/>
        </authorList>
    </citation>
    <scope>IDENTIFICATION</scope>
</reference>
<name>A0A3B3VW17_9TELE</name>
<dbReference type="Gene3D" id="3.90.190.10">
    <property type="entry name" value="Protein tyrosine phosphatase superfamily"/>
    <property type="match status" value="1"/>
</dbReference>
<dbReference type="InterPro" id="IPR050348">
    <property type="entry name" value="Protein-Tyr_Phosphatase"/>
</dbReference>
<dbReference type="PROSITE" id="PS50055">
    <property type="entry name" value="TYR_PHOSPHATASE_PTP"/>
    <property type="match status" value="1"/>
</dbReference>
<feature type="domain" description="Tyrosine-protein phosphatase" evidence="3">
    <location>
        <begin position="45"/>
        <end position="124"/>
    </location>
</feature>
<dbReference type="Proteomes" id="UP000261500">
    <property type="component" value="Unplaced"/>
</dbReference>
<dbReference type="SUPFAM" id="SSF52799">
    <property type="entry name" value="(Phosphotyrosine protein) phosphatases II"/>
    <property type="match status" value="1"/>
</dbReference>
<evidence type="ECO:0000256" key="2">
    <source>
        <dbReference type="ARBA" id="ARBA00022912"/>
    </source>
</evidence>
<keyword evidence="5" id="KW-1185">Reference proteome</keyword>
<dbReference type="AlphaFoldDB" id="A0A3B3VW17"/>
<evidence type="ECO:0000313" key="5">
    <source>
        <dbReference type="Proteomes" id="UP000261500"/>
    </source>
</evidence>
<dbReference type="InterPro" id="IPR000242">
    <property type="entry name" value="PTP_cat"/>
</dbReference>
<dbReference type="Ensembl" id="ENSPLAT00000025446.1">
    <property type="protein sequence ID" value="ENSPLAP00000029980.1"/>
    <property type="gene ID" value="ENSPLAG00000020663.1"/>
</dbReference>
<dbReference type="PANTHER" id="PTHR19134">
    <property type="entry name" value="RECEPTOR-TYPE TYROSINE-PROTEIN PHOSPHATASE"/>
    <property type="match status" value="1"/>
</dbReference>
<evidence type="ECO:0000259" key="3">
    <source>
        <dbReference type="PROSITE" id="PS50055"/>
    </source>
</evidence>
<sequence length="134" mass="15630">HDSFTVFWKFVPNLWAKKLNAASPYLVLGIQSRPDLKTSTQRCISAKLPWNTFKNRLANIMPFEFNRVCLQPIRAIEGSDYINASFIDGYRHQKAYIAAQGPLAQTTEDLWRMLWEHNSTIVIIWLEFDWLGIN</sequence>
<reference evidence="4" key="1">
    <citation type="submission" date="2025-08" db="UniProtKB">
        <authorList>
            <consortium name="Ensembl"/>
        </authorList>
    </citation>
    <scope>IDENTIFICATION</scope>
</reference>
<proteinExistence type="predicted"/>
<dbReference type="GeneTree" id="ENSGT00940000176289"/>
<dbReference type="EC" id="3.1.3.48" evidence="1"/>
<dbReference type="PANTHER" id="PTHR19134:SF531">
    <property type="entry name" value="TYROSINE-PROTEIN PHOSPHATASE LAR"/>
    <property type="match status" value="1"/>
</dbReference>
<dbReference type="STRING" id="48699.ENSPLAP00000029980"/>
<evidence type="ECO:0000256" key="1">
    <source>
        <dbReference type="ARBA" id="ARBA00013064"/>
    </source>
</evidence>
<keyword evidence="2" id="KW-0904">Protein phosphatase</keyword>
<dbReference type="Pfam" id="PF00102">
    <property type="entry name" value="Y_phosphatase"/>
    <property type="match status" value="1"/>
</dbReference>
<dbReference type="GO" id="GO:0004725">
    <property type="term" value="F:protein tyrosine phosphatase activity"/>
    <property type="evidence" value="ECO:0007669"/>
    <property type="project" value="UniProtKB-EC"/>
</dbReference>
<dbReference type="InterPro" id="IPR029021">
    <property type="entry name" value="Prot-tyrosine_phosphatase-like"/>
</dbReference>
<organism evidence="4 5">
    <name type="scientific">Poecilia latipinna</name>
    <name type="common">sailfin molly</name>
    <dbReference type="NCBI Taxonomy" id="48699"/>
    <lineage>
        <taxon>Eukaryota</taxon>
        <taxon>Metazoa</taxon>
        <taxon>Chordata</taxon>
        <taxon>Craniata</taxon>
        <taxon>Vertebrata</taxon>
        <taxon>Euteleostomi</taxon>
        <taxon>Actinopterygii</taxon>
        <taxon>Neopterygii</taxon>
        <taxon>Teleostei</taxon>
        <taxon>Neoteleostei</taxon>
        <taxon>Acanthomorphata</taxon>
        <taxon>Ovalentaria</taxon>
        <taxon>Atherinomorphae</taxon>
        <taxon>Cyprinodontiformes</taxon>
        <taxon>Poeciliidae</taxon>
        <taxon>Poeciliinae</taxon>
        <taxon>Poecilia</taxon>
    </lineage>
</organism>
<evidence type="ECO:0000313" key="4">
    <source>
        <dbReference type="Ensembl" id="ENSPLAP00000029980.1"/>
    </source>
</evidence>
<accession>A0A3B3VW17</accession>
<protein>
    <recommendedName>
        <fullName evidence="1">protein-tyrosine-phosphatase</fullName>
        <ecNumber evidence="1">3.1.3.48</ecNumber>
    </recommendedName>
</protein>
<dbReference type="PRINTS" id="PR00700">
    <property type="entry name" value="PRTYPHPHTASE"/>
</dbReference>